<dbReference type="Pfam" id="PF17921">
    <property type="entry name" value="Integrase_H2C2"/>
    <property type="match status" value="1"/>
</dbReference>
<sequence>MGIEINADKIKAIEEITVVINVKAVQRLTGRIAALGKFISSFECTLEYQRALEELKRYLTSPPLLHTPKEDEMLYLYLAVSEVAVSGVLVREEQVIEEGHAEINSTSLTWDWRNKCIDYLESGKLPEDPKESRSLRTKAARFSLDENGTLYRRTFAGPLAVCLGPGDTDYVLREIHEGTCKNHSGADSLIRKVIRAGYYLDIMEKDTKEFVQKCDKCQRFAPMIHQPGD</sequence>
<evidence type="ECO:0000313" key="2">
    <source>
        <dbReference type="Proteomes" id="UP000189701"/>
    </source>
</evidence>
<gene>
    <name evidence="3" type="primary">LOC104221404</name>
</gene>
<keyword evidence="2" id="KW-1185">Reference proteome</keyword>
<dbReference type="Proteomes" id="UP000189701">
    <property type="component" value="Unplaced"/>
</dbReference>
<feature type="domain" description="Integrase zinc-binding" evidence="1">
    <location>
        <begin position="170"/>
        <end position="221"/>
    </location>
</feature>
<evidence type="ECO:0000313" key="3">
    <source>
        <dbReference type="RefSeq" id="XP_009770769.1"/>
    </source>
</evidence>
<organism evidence="2 3">
    <name type="scientific">Nicotiana sylvestris</name>
    <name type="common">Wood tobacco</name>
    <name type="synonym">South American tobacco</name>
    <dbReference type="NCBI Taxonomy" id="4096"/>
    <lineage>
        <taxon>Eukaryota</taxon>
        <taxon>Viridiplantae</taxon>
        <taxon>Streptophyta</taxon>
        <taxon>Embryophyta</taxon>
        <taxon>Tracheophyta</taxon>
        <taxon>Spermatophyta</taxon>
        <taxon>Magnoliopsida</taxon>
        <taxon>eudicotyledons</taxon>
        <taxon>Gunneridae</taxon>
        <taxon>Pentapetalae</taxon>
        <taxon>asterids</taxon>
        <taxon>lamiids</taxon>
        <taxon>Solanales</taxon>
        <taxon>Solanaceae</taxon>
        <taxon>Nicotianoideae</taxon>
        <taxon>Nicotianeae</taxon>
        <taxon>Nicotiana</taxon>
    </lineage>
</organism>
<dbReference type="SUPFAM" id="SSF56672">
    <property type="entry name" value="DNA/RNA polymerases"/>
    <property type="match status" value="1"/>
</dbReference>
<dbReference type="InterPro" id="IPR041588">
    <property type="entry name" value="Integrase_H2C2"/>
</dbReference>
<protein>
    <submittedName>
        <fullName evidence="3">Uncharacterized protein LOC104221404</fullName>
    </submittedName>
</protein>
<evidence type="ECO:0000259" key="1">
    <source>
        <dbReference type="Pfam" id="PF17921"/>
    </source>
</evidence>
<proteinExistence type="predicted"/>
<dbReference type="RefSeq" id="XP_009770769.1">
    <property type="nucleotide sequence ID" value="XM_009772467.1"/>
</dbReference>
<dbReference type="PANTHER" id="PTHR48475">
    <property type="entry name" value="RIBONUCLEASE H"/>
    <property type="match status" value="1"/>
</dbReference>
<accession>A0A1U7W7Y3</accession>
<dbReference type="Gene3D" id="1.10.340.70">
    <property type="match status" value="1"/>
</dbReference>
<dbReference type="InterPro" id="IPR043502">
    <property type="entry name" value="DNA/RNA_pol_sf"/>
</dbReference>
<dbReference type="eggNOG" id="KOG0017">
    <property type="taxonomic scope" value="Eukaryota"/>
</dbReference>
<reference evidence="2" key="1">
    <citation type="journal article" date="2013" name="Genome Biol.">
        <title>Reference genomes and transcriptomes of Nicotiana sylvestris and Nicotiana tomentosiformis.</title>
        <authorList>
            <person name="Sierro N."/>
            <person name="Battey J.N."/>
            <person name="Ouadi S."/>
            <person name="Bovet L."/>
            <person name="Goepfert S."/>
            <person name="Bakaher N."/>
            <person name="Peitsch M.C."/>
            <person name="Ivanov N.V."/>
        </authorList>
    </citation>
    <scope>NUCLEOTIDE SEQUENCE [LARGE SCALE GENOMIC DNA]</scope>
</reference>
<dbReference type="PANTHER" id="PTHR48475:SF2">
    <property type="entry name" value="RIBONUCLEASE H"/>
    <property type="match status" value="1"/>
</dbReference>
<dbReference type="AlphaFoldDB" id="A0A1U7W7Y3"/>
<reference evidence="3" key="2">
    <citation type="submission" date="2025-08" db="UniProtKB">
        <authorList>
            <consortium name="RefSeq"/>
        </authorList>
    </citation>
    <scope>IDENTIFICATION</scope>
    <source>
        <tissue evidence="3">Leaf</tissue>
    </source>
</reference>
<name>A0A1U7W7Y3_NICSY</name>